<feature type="compositionally biased region" description="Polar residues" evidence="9">
    <location>
        <begin position="789"/>
        <end position="800"/>
    </location>
</feature>
<dbReference type="GO" id="GO:0005886">
    <property type="term" value="C:plasma membrane"/>
    <property type="evidence" value="ECO:0007669"/>
    <property type="project" value="UniProtKB-SubCell"/>
</dbReference>
<dbReference type="PANTHER" id="PTHR22752">
    <property type="entry name" value="G PROTEIN-COUPLED RECEPTOR"/>
    <property type="match status" value="1"/>
</dbReference>
<keyword evidence="5" id="KW-0297">G-protein coupled receptor</keyword>
<evidence type="ECO:0000256" key="9">
    <source>
        <dbReference type="SAM" id="MobiDB-lite"/>
    </source>
</evidence>
<dbReference type="InterPro" id="IPR017452">
    <property type="entry name" value="GPCR_Rhodpsn_7TM"/>
</dbReference>
<comment type="subcellular location">
    <subcellularLocation>
        <location evidence="1">Cell membrane</location>
        <topology evidence="1">Multi-pass membrane protein</topology>
    </subcellularLocation>
</comment>
<feature type="compositionally biased region" description="Basic and acidic residues" evidence="9">
    <location>
        <begin position="820"/>
        <end position="830"/>
    </location>
</feature>
<feature type="transmembrane region" description="Helical" evidence="10">
    <location>
        <begin position="33"/>
        <end position="56"/>
    </location>
</feature>
<feature type="region of interest" description="Disordered" evidence="9">
    <location>
        <begin position="506"/>
        <end position="529"/>
    </location>
</feature>
<sequence>MNESVSYNISSPTSATTTPDNTKEWSRPFSSTIAGILIAAALVAVIGNLMVLAVIIRHRGMRTRTNLFLVNLAAADLLVGLLVMPFSITTMISHGWVFGDDTDVICQFNGWMNSFCLITSIHTLMYIGIHKYFSIVHPLSKAFQLRTILLMMFMAWLWAGVCSSLNLIGLKITYKNGTSQCGPNYPNTATSYIIHVILQLTVMIIPFGIMVFCYSRMFIEIKKHSARLRKNSTVEEEYILATQKKVAVTLFIVLATFFMMVLPYVSYATYAAVKVDKDFSPEINPVAYMFLYLNSMVNPIIYAFRSPAFREGYKEILCQTPNYVISDDSDLMPRTSRLASLVSNLRRGSNASASRLSAVLAGADSSQDLSSPELKKAGKVSSTPVTPTNLLSSEILASKRANLKKTRRKSLFDLLKATRQSNAQSVVHRNGDMIIMKGGKIVSVHRQTKPKDSNVLLDQLTKLAKTTSNTERFAVPGTREVCASDKTIEPRFDIVPEDSSRKFLNDVEREEATGREDLKTSLATEKDGSKATLNTNSEFCYDPAAVTKADDKTPGQNMDLNPAEDYRHRNGIPVDQVTAAFSDDHFDTKINWEKANGGANQAEISARLSEQSSLDSQPLAQNSPCAKTSQTATNKTVAKSLERDERDSNSSLKSGASTPALFINLDEDDHVTGVIPLSPVTRQQLERTVSFKDPNTHSDPDLLISLHHDLSGLCHYERHRNKQGQAMPSRHNRLSSGASAISRSSEDVSTVGHRLLRLPSVEYLDPPSKMFASHSSSNLRLPSPKNLRKSASNVSATSRQSVKKRVASKLYLPSMRRLKKSETKDNSTKL</sequence>
<feature type="transmembrane region" description="Helical" evidence="10">
    <location>
        <begin position="246"/>
        <end position="266"/>
    </location>
</feature>
<name>A0AAV3XV98_9GAST</name>
<feature type="transmembrane region" description="Helical" evidence="10">
    <location>
        <begin position="192"/>
        <end position="214"/>
    </location>
</feature>
<protein>
    <submittedName>
        <fullName evidence="12">Melatonin-related receptor-like isoform x4</fullName>
    </submittedName>
</protein>
<dbReference type="EMBL" id="BLXT01000029">
    <property type="protein sequence ID" value="GFN73776.1"/>
    <property type="molecule type" value="Genomic_DNA"/>
</dbReference>
<dbReference type="PANTHER" id="PTHR22752:SF14">
    <property type="entry name" value="G-PROTEIN COUPLED RECEPTORS FAMILY 1 PROFILE DOMAIN-CONTAINING PROTEIN"/>
    <property type="match status" value="1"/>
</dbReference>
<evidence type="ECO:0000259" key="11">
    <source>
        <dbReference type="PROSITE" id="PS50262"/>
    </source>
</evidence>
<evidence type="ECO:0000256" key="5">
    <source>
        <dbReference type="ARBA" id="ARBA00023040"/>
    </source>
</evidence>
<feature type="compositionally biased region" description="Polar residues" evidence="9">
    <location>
        <begin position="604"/>
        <end position="637"/>
    </location>
</feature>
<evidence type="ECO:0000256" key="8">
    <source>
        <dbReference type="ARBA" id="ARBA00023224"/>
    </source>
</evidence>
<keyword evidence="8" id="KW-0807">Transducer</keyword>
<evidence type="ECO:0000256" key="7">
    <source>
        <dbReference type="ARBA" id="ARBA00023170"/>
    </source>
</evidence>
<reference evidence="12 13" key="1">
    <citation type="journal article" date="2021" name="Elife">
        <title>Chloroplast acquisition without the gene transfer in kleptoplastic sea slugs, Plakobranchus ocellatus.</title>
        <authorList>
            <person name="Maeda T."/>
            <person name="Takahashi S."/>
            <person name="Yoshida T."/>
            <person name="Shimamura S."/>
            <person name="Takaki Y."/>
            <person name="Nagai Y."/>
            <person name="Toyoda A."/>
            <person name="Suzuki Y."/>
            <person name="Arimoto A."/>
            <person name="Ishii H."/>
            <person name="Satoh N."/>
            <person name="Nishiyama T."/>
            <person name="Hasebe M."/>
            <person name="Maruyama T."/>
            <person name="Minagawa J."/>
            <person name="Obokata J."/>
            <person name="Shigenobu S."/>
        </authorList>
    </citation>
    <scope>NUCLEOTIDE SEQUENCE [LARGE SCALE GENOMIC DNA]</scope>
</reference>
<feature type="region of interest" description="Disordered" evidence="9">
    <location>
        <begin position="547"/>
        <end position="568"/>
    </location>
</feature>
<feature type="region of interest" description="Disordered" evidence="9">
    <location>
        <begin position="604"/>
        <end position="656"/>
    </location>
</feature>
<organism evidence="12 13">
    <name type="scientific">Plakobranchus ocellatus</name>
    <dbReference type="NCBI Taxonomy" id="259542"/>
    <lineage>
        <taxon>Eukaryota</taxon>
        <taxon>Metazoa</taxon>
        <taxon>Spiralia</taxon>
        <taxon>Lophotrochozoa</taxon>
        <taxon>Mollusca</taxon>
        <taxon>Gastropoda</taxon>
        <taxon>Heterobranchia</taxon>
        <taxon>Euthyneura</taxon>
        <taxon>Panpulmonata</taxon>
        <taxon>Sacoglossa</taxon>
        <taxon>Placobranchoidea</taxon>
        <taxon>Plakobranchidae</taxon>
        <taxon>Plakobranchus</taxon>
    </lineage>
</organism>
<feature type="region of interest" description="Disordered" evidence="9">
    <location>
        <begin position="771"/>
        <end position="830"/>
    </location>
</feature>
<feature type="transmembrane region" description="Helical" evidence="10">
    <location>
        <begin position="68"/>
        <end position="88"/>
    </location>
</feature>
<dbReference type="CDD" id="cd00637">
    <property type="entry name" value="7tm_classA_rhodopsin-like"/>
    <property type="match status" value="1"/>
</dbReference>
<dbReference type="GO" id="GO:0004930">
    <property type="term" value="F:G protein-coupled receptor activity"/>
    <property type="evidence" value="ECO:0007669"/>
    <property type="project" value="UniProtKB-KW"/>
</dbReference>
<dbReference type="SUPFAM" id="SSF81321">
    <property type="entry name" value="Family A G protein-coupled receptor-like"/>
    <property type="match status" value="1"/>
</dbReference>
<feature type="region of interest" description="Disordered" evidence="9">
    <location>
        <begin position="722"/>
        <end position="749"/>
    </location>
</feature>
<keyword evidence="2" id="KW-1003">Cell membrane</keyword>
<dbReference type="PRINTS" id="PR00237">
    <property type="entry name" value="GPCRRHODOPSN"/>
</dbReference>
<feature type="region of interest" description="Disordered" evidence="9">
    <location>
        <begin position="1"/>
        <end position="24"/>
    </location>
</feature>
<evidence type="ECO:0000256" key="2">
    <source>
        <dbReference type="ARBA" id="ARBA00022475"/>
    </source>
</evidence>
<evidence type="ECO:0000256" key="6">
    <source>
        <dbReference type="ARBA" id="ARBA00023136"/>
    </source>
</evidence>
<dbReference type="Proteomes" id="UP000735302">
    <property type="component" value="Unassembled WGS sequence"/>
</dbReference>
<proteinExistence type="predicted"/>
<dbReference type="InterPro" id="IPR000276">
    <property type="entry name" value="GPCR_Rhodpsn"/>
</dbReference>
<dbReference type="PROSITE" id="PS50262">
    <property type="entry name" value="G_PROTEIN_RECEP_F1_2"/>
    <property type="match status" value="1"/>
</dbReference>
<keyword evidence="7 12" id="KW-0675">Receptor</keyword>
<keyword evidence="3 10" id="KW-0812">Transmembrane</keyword>
<keyword evidence="6 10" id="KW-0472">Membrane</keyword>
<dbReference type="AlphaFoldDB" id="A0AAV3XV98"/>
<feature type="transmembrane region" description="Helical" evidence="10">
    <location>
        <begin position="148"/>
        <end position="172"/>
    </location>
</feature>
<evidence type="ECO:0000256" key="1">
    <source>
        <dbReference type="ARBA" id="ARBA00004651"/>
    </source>
</evidence>
<dbReference type="Pfam" id="PF00001">
    <property type="entry name" value="7tm_1"/>
    <property type="match status" value="1"/>
</dbReference>
<feature type="compositionally biased region" description="Polar residues" evidence="9">
    <location>
        <begin position="1"/>
        <end position="20"/>
    </location>
</feature>
<gene>
    <name evidence="12" type="ORF">PoB_000028200</name>
</gene>
<evidence type="ECO:0000313" key="12">
    <source>
        <dbReference type="EMBL" id="GFN73776.1"/>
    </source>
</evidence>
<keyword evidence="4 10" id="KW-1133">Transmembrane helix</keyword>
<accession>A0AAV3XV98</accession>
<evidence type="ECO:0000256" key="10">
    <source>
        <dbReference type="SAM" id="Phobius"/>
    </source>
</evidence>
<feature type="transmembrane region" description="Helical" evidence="10">
    <location>
        <begin position="108"/>
        <end position="127"/>
    </location>
</feature>
<comment type="caution">
    <text evidence="12">The sequence shown here is derived from an EMBL/GenBank/DDBJ whole genome shotgun (WGS) entry which is preliminary data.</text>
</comment>
<evidence type="ECO:0000256" key="4">
    <source>
        <dbReference type="ARBA" id="ARBA00022989"/>
    </source>
</evidence>
<evidence type="ECO:0000313" key="13">
    <source>
        <dbReference type="Proteomes" id="UP000735302"/>
    </source>
</evidence>
<dbReference type="Gene3D" id="1.20.1070.10">
    <property type="entry name" value="Rhodopsin 7-helix transmembrane proteins"/>
    <property type="match status" value="1"/>
</dbReference>
<feature type="domain" description="G-protein coupled receptors family 1 profile" evidence="11">
    <location>
        <begin position="47"/>
        <end position="302"/>
    </location>
</feature>
<evidence type="ECO:0000256" key="3">
    <source>
        <dbReference type="ARBA" id="ARBA00022692"/>
    </source>
</evidence>
<keyword evidence="13" id="KW-1185">Reference proteome</keyword>